<dbReference type="EC" id="3.4.-.-" evidence="3"/>
<keyword evidence="3" id="KW-0378">Hydrolase</keyword>
<evidence type="ECO:0000313" key="3">
    <source>
        <dbReference type="EMBL" id="MFE4107719.1"/>
    </source>
</evidence>
<keyword evidence="1" id="KW-1133">Transmembrane helix</keyword>
<protein>
    <submittedName>
        <fullName evidence="3">CPBP family intramembrane glutamic endopeptidase</fullName>
        <ecNumber evidence="3">3.4.-.-</ecNumber>
    </submittedName>
</protein>
<dbReference type="InterPro" id="IPR003675">
    <property type="entry name" value="Rce1/LyrA-like_dom"/>
</dbReference>
<gene>
    <name evidence="3" type="ORF">ACFVKH_15605</name>
</gene>
<dbReference type="PANTHER" id="PTHR43592">
    <property type="entry name" value="CAAX AMINO TERMINAL PROTEASE"/>
    <property type="match status" value="1"/>
</dbReference>
<organism evidence="3 4">
    <name type="scientific">Almyronema epifaneia S1</name>
    <dbReference type="NCBI Taxonomy" id="2991925"/>
    <lineage>
        <taxon>Bacteria</taxon>
        <taxon>Bacillati</taxon>
        <taxon>Cyanobacteriota</taxon>
        <taxon>Cyanophyceae</taxon>
        <taxon>Nodosilineales</taxon>
        <taxon>Nodosilineaceae</taxon>
        <taxon>Almyronema</taxon>
        <taxon>Almyronema epifaneia</taxon>
    </lineage>
</organism>
<keyword evidence="1" id="KW-0472">Membrane</keyword>
<comment type="caution">
    <text evidence="3">The sequence shown here is derived from an EMBL/GenBank/DDBJ whole genome shotgun (WGS) entry which is preliminary data.</text>
</comment>
<dbReference type="Proteomes" id="UP001600165">
    <property type="component" value="Unassembled WGS sequence"/>
</dbReference>
<feature type="transmembrane region" description="Helical" evidence="1">
    <location>
        <begin position="117"/>
        <end position="139"/>
    </location>
</feature>
<accession>A0ABW6IHL9</accession>
<evidence type="ECO:0000259" key="2">
    <source>
        <dbReference type="Pfam" id="PF02517"/>
    </source>
</evidence>
<dbReference type="GO" id="GO:0016787">
    <property type="term" value="F:hydrolase activity"/>
    <property type="evidence" value="ECO:0007669"/>
    <property type="project" value="UniProtKB-KW"/>
</dbReference>
<evidence type="ECO:0000313" key="4">
    <source>
        <dbReference type="Proteomes" id="UP001600165"/>
    </source>
</evidence>
<reference evidence="3 4" key="1">
    <citation type="submission" date="2024-10" db="EMBL/GenBank/DDBJ databases">
        <authorList>
            <person name="Ratan Roy A."/>
            <person name="Morales Sandoval P.H."/>
            <person name="De Los Santos Villalobos S."/>
            <person name="Chakraborty S."/>
            <person name="Mukherjee J."/>
        </authorList>
    </citation>
    <scope>NUCLEOTIDE SEQUENCE [LARGE SCALE GENOMIC DNA]</scope>
    <source>
        <strain evidence="3 4">S1</strain>
    </source>
</reference>
<evidence type="ECO:0000256" key="1">
    <source>
        <dbReference type="SAM" id="Phobius"/>
    </source>
</evidence>
<dbReference type="EMBL" id="JBHZOL010000089">
    <property type="protein sequence ID" value="MFE4107719.1"/>
    <property type="molecule type" value="Genomic_DNA"/>
</dbReference>
<keyword evidence="1" id="KW-0812">Transmembrane</keyword>
<proteinExistence type="predicted"/>
<feature type="transmembrane region" description="Helical" evidence="1">
    <location>
        <begin position="146"/>
        <end position="164"/>
    </location>
</feature>
<sequence length="193" mass="21260">MSNQRPQPPQSEPLSRVQILAAMGVTALVLLLVTRLWLLFDTVTLLPFRWLPQALLWGAGLGLSITLASALVYQIWPAYRRSADFYLEFVLKPLTWPDLLWLGLLPGLSEELLFRGVMLPALGLNTGGVIVSSLCFGVLHLSGLQQWPYVLWASLVGLSLGFSAVMTGNLLVPVTAHVVANLVSSLIWKFRQV</sequence>
<dbReference type="RefSeq" id="WP_377966705.1">
    <property type="nucleotide sequence ID" value="NZ_JBHZOL010000089.1"/>
</dbReference>
<dbReference type="Pfam" id="PF02517">
    <property type="entry name" value="Rce1-like"/>
    <property type="match status" value="1"/>
</dbReference>
<feature type="transmembrane region" description="Helical" evidence="1">
    <location>
        <begin position="50"/>
        <end position="73"/>
    </location>
</feature>
<feature type="domain" description="CAAX prenyl protease 2/Lysostaphin resistance protein A-like" evidence="2">
    <location>
        <begin position="95"/>
        <end position="183"/>
    </location>
</feature>
<name>A0ABW6IHL9_9CYAN</name>
<keyword evidence="4" id="KW-1185">Reference proteome</keyword>
<feature type="transmembrane region" description="Helical" evidence="1">
    <location>
        <begin position="20"/>
        <end position="38"/>
    </location>
</feature>
<dbReference type="PANTHER" id="PTHR43592:SF7">
    <property type="entry name" value="CAAX AMINO TERMINAL PROTEASE FAMILY PROTEIN"/>
    <property type="match status" value="1"/>
</dbReference>